<organism evidence="2 3">
    <name type="scientific">Terriglobus saanensis (strain ATCC BAA-1853 / DSM 23119 / SP1PR4)</name>
    <dbReference type="NCBI Taxonomy" id="401053"/>
    <lineage>
        <taxon>Bacteria</taxon>
        <taxon>Pseudomonadati</taxon>
        <taxon>Acidobacteriota</taxon>
        <taxon>Terriglobia</taxon>
        <taxon>Terriglobales</taxon>
        <taxon>Acidobacteriaceae</taxon>
        <taxon>Terriglobus</taxon>
    </lineage>
</organism>
<dbReference type="AlphaFoldDB" id="E8V2A0"/>
<name>E8V2A0_TERSS</name>
<dbReference type="EMBL" id="CP002467">
    <property type="protein sequence ID" value="ADV81233.1"/>
    <property type="molecule type" value="Genomic_DNA"/>
</dbReference>
<keyword evidence="3" id="KW-1185">Reference proteome</keyword>
<dbReference type="KEGG" id="tsa:AciPR4_0398"/>
<reference evidence="2 3" key="1">
    <citation type="journal article" date="2012" name="Stand. Genomic Sci.">
        <title>Complete genome sequence of Terriglobus saanensis type strain SP1PR4(T), an Acidobacteria from tundra soil.</title>
        <authorList>
            <person name="Rawat S.R."/>
            <person name="Mannisto M.K."/>
            <person name="Starovoytov V."/>
            <person name="Goodwin L."/>
            <person name="Nolan M."/>
            <person name="Hauser L."/>
            <person name="Land M."/>
            <person name="Davenport K.W."/>
            <person name="Woyke T."/>
            <person name="Haggblom M.M."/>
        </authorList>
    </citation>
    <scope>NUCLEOTIDE SEQUENCE</scope>
    <source>
        <strain evidence="3">ATCC BAA-1853 / DSM 23119 / SP1PR4</strain>
    </source>
</reference>
<evidence type="ECO:0000313" key="2">
    <source>
        <dbReference type="EMBL" id="ADV81233.1"/>
    </source>
</evidence>
<evidence type="ECO:0000313" key="3">
    <source>
        <dbReference type="Proteomes" id="UP000006844"/>
    </source>
</evidence>
<sequence length="120" mass="12837">MKRLLPLLLLSATAFAADNSGVWTISGDIQGYDLAESCTFTQTADKIAGPCKIEGTTRDTTGTIDGKKITFSQPGEYNGQALTLTFTGFMDDKGVFHGSVDVQPLNVTGTFALKKEELKP</sequence>
<protein>
    <submittedName>
        <fullName evidence="2">Uncharacterized protein</fullName>
    </submittedName>
</protein>
<keyword evidence="1" id="KW-0732">Signal</keyword>
<dbReference type="Proteomes" id="UP000006844">
    <property type="component" value="Chromosome"/>
</dbReference>
<dbReference type="HOGENOM" id="CLU_162737_0_0_0"/>
<gene>
    <name evidence="2" type="ordered locus">AciPR4_0398</name>
</gene>
<evidence type="ECO:0000256" key="1">
    <source>
        <dbReference type="SAM" id="SignalP"/>
    </source>
</evidence>
<feature type="signal peptide" evidence="1">
    <location>
        <begin position="1"/>
        <end position="16"/>
    </location>
</feature>
<dbReference type="OrthoDB" id="119338at2"/>
<dbReference type="eggNOG" id="ENOG50343TM">
    <property type="taxonomic scope" value="Bacteria"/>
</dbReference>
<accession>E8V2A0</accession>
<dbReference type="RefSeq" id="WP_013566966.1">
    <property type="nucleotide sequence ID" value="NC_014963.1"/>
</dbReference>
<proteinExistence type="predicted"/>
<feature type="chain" id="PRO_5003232322" evidence="1">
    <location>
        <begin position="17"/>
        <end position="120"/>
    </location>
</feature>